<evidence type="ECO:0000256" key="8">
    <source>
        <dbReference type="RuleBase" id="RU363041"/>
    </source>
</evidence>
<organism evidence="9 10">
    <name type="scientific">Photobacterium swingsii</name>
    <dbReference type="NCBI Taxonomy" id="680026"/>
    <lineage>
        <taxon>Bacteria</taxon>
        <taxon>Pseudomonadati</taxon>
        <taxon>Pseudomonadota</taxon>
        <taxon>Gammaproteobacteria</taxon>
        <taxon>Vibrionales</taxon>
        <taxon>Vibrionaceae</taxon>
        <taxon>Photobacterium</taxon>
    </lineage>
</organism>
<dbReference type="STRING" id="680026.AB733_00565"/>
<comment type="caution">
    <text evidence="9">The sequence shown here is derived from an EMBL/GenBank/DDBJ whole genome shotgun (WGS) entry which is preliminary data.</text>
</comment>
<evidence type="ECO:0000256" key="3">
    <source>
        <dbReference type="ARBA" id="ARBA00022448"/>
    </source>
</evidence>
<keyword evidence="7 8" id="KW-0472">Membrane</keyword>
<dbReference type="PANTHER" id="PTHR30269">
    <property type="entry name" value="TRANSMEMBRANE PROTEIN YFCA"/>
    <property type="match status" value="1"/>
</dbReference>
<feature type="transmembrane region" description="Helical" evidence="8">
    <location>
        <begin position="161"/>
        <end position="180"/>
    </location>
</feature>
<evidence type="ECO:0000313" key="10">
    <source>
        <dbReference type="Proteomes" id="UP000240481"/>
    </source>
</evidence>
<evidence type="ECO:0000256" key="5">
    <source>
        <dbReference type="ARBA" id="ARBA00022692"/>
    </source>
</evidence>
<evidence type="ECO:0000256" key="6">
    <source>
        <dbReference type="ARBA" id="ARBA00022989"/>
    </source>
</evidence>
<dbReference type="AlphaFoldDB" id="A0A0J8VHZ5"/>
<feature type="transmembrane region" description="Helical" evidence="8">
    <location>
        <begin position="124"/>
        <end position="149"/>
    </location>
</feature>
<comment type="similarity">
    <text evidence="2 8">Belongs to the 4-toluene sulfonate uptake permease (TSUP) (TC 2.A.102) family.</text>
</comment>
<keyword evidence="3" id="KW-0813">Transport</keyword>
<dbReference type="OrthoDB" id="5472127at2"/>
<gene>
    <name evidence="9" type="ORF">C9I94_02480</name>
</gene>
<keyword evidence="4 8" id="KW-1003">Cell membrane</keyword>
<sequence>MDLGLLLAMLMIFIGSYVQSSIGFGLAIITAPILFQISPDYVPAPICLTALFLSLINAYKYKANISMKGLWMAFIGRVPGSIAGGAMLFYVEPQTLSLWIGGIVLFAVIISLLPLRIQPTDPRLVIAGFFSGLFGTSSGIGGPPMALLLQHQEANHIRANLSAFFVVSSLLSLMVQVPVGHMGIKHLYLSLPLIPMSYLGYKLAMKTVEHIDKKTIRVISLVMCSVSGIVAIYAAL</sequence>
<dbReference type="InterPro" id="IPR052017">
    <property type="entry name" value="TSUP"/>
</dbReference>
<feature type="transmembrane region" description="Helical" evidence="8">
    <location>
        <begin position="41"/>
        <end position="59"/>
    </location>
</feature>
<proteinExistence type="inferred from homology"/>
<dbReference type="PANTHER" id="PTHR30269:SF37">
    <property type="entry name" value="MEMBRANE TRANSPORTER PROTEIN"/>
    <property type="match status" value="1"/>
</dbReference>
<evidence type="ECO:0000256" key="2">
    <source>
        <dbReference type="ARBA" id="ARBA00009142"/>
    </source>
</evidence>
<reference evidence="9 10" key="1">
    <citation type="submission" date="2018-01" db="EMBL/GenBank/DDBJ databases">
        <title>Whole genome sequencing of Histamine producing bacteria.</title>
        <authorList>
            <person name="Butler K."/>
        </authorList>
    </citation>
    <scope>NUCLEOTIDE SEQUENCE [LARGE SCALE GENOMIC DNA]</scope>
    <source>
        <strain evidence="9 10">DSM 24669</strain>
    </source>
</reference>
<evidence type="ECO:0000256" key="4">
    <source>
        <dbReference type="ARBA" id="ARBA00022475"/>
    </source>
</evidence>
<name>A0A0J8VHZ5_9GAMM</name>
<feature type="transmembrane region" description="Helical" evidence="8">
    <location>
        <begin position="71"/>
        <end position="91"/>
    </location>
</feature>
<evidence type="ECO:0000313" key="9">
    <source>
        <dbReference type="EMBL" id="PSW26868.1"/>
    </source>
</evidence>
<evidence type="ECO:0000256" key="1">
    <source>
        <dbReference type="ARBA" id="ARBA00004651"/>
    </source>
</evidence>
<dbReference type="EMBL" id="PYLZ01000001">
    <property type="protein sequence ID" value="PSW26868.1"/>
    <property type="molecule type" value="Genomic_DNA"/>
</dbReference>
<feature type="transmembrane region" description="Helical" evidence="8">
    <location>
        <begin position="98"/>
        <end position="118"/>
    </location>
</feature>
<keyword evidence="10" id="KW-1185">Reference proteome</keyword>
<evidence type="ECO:0000256" key="7">
    <source>
        <dbReference type="ARBA" id="ARBA00023136"/>
    </source>
</evidence>
<comment type="subcellular location">
    <subcellularLocation>
        <location evidence="1 8">Cell membrane</location>
        <topology evidence="1 8">Multi-pass membrane protein</topology>
    </subcellularLocation>
</comment>
<dbReference type="Proteomes" id="UP000240481">
    <property type="component" value="Unassembled WGS sequence"/>
</dbReference>
<protein>
    <recommendedName>
        <fullName evidence="8">Probable membrane transporter protein</fullName>
    </recommendedName>
</protein>
<accession>A0A0J8VHZ5</accession>
<feature type="transmembrane region" description="Helical" evidence="8">
    <location>
        <begin position="216"/>
        <end position="235"/>
    </location>
</feature>
<dbReference type="GO" id="GO:0005886">
    <property type="term" value="C:plasma membrane"/>
    <property type="evidence" value="ECO:0007669"/>
    <property type="project" value="UniProtKB-SubCell"/>
</dbReference>
<dbReference type="RefSeq" id="WP_048897036.1">
    <property type="nucleotide sequence ID" value="NZ_AP024852.1"/>
</dbReference>
<dbReference type="InterPro" id="IPR002781">
    <property type="entry name" value="TM_pro_TauE-like"/>
</dbReference>
<keyword evidence="5 8" id="KW-0812">Transmembrane</keyword>
<keyword evidence="6 8" id="KW-1133">Transmembrane helix</keyword>
<feature type="transmembrane region" description="Helical" evidence="8">
    <location>
        <begin position="6"/>
        <end position="29"/>
    </location>
</feature>
<dbReference type="Pfam" id="PF01925">
    <property type="entry name" value="TauE"/>
    <property type="match status" value="1"/>
</dbReference>